<dbReference type="Pfam" id="PF02786">
    <property type="entry name" value="CPSase_L_D2"/>
    <property type="match status" value="1"/>
</dbReference>
<dbReference type="InterPro" id="IPR011764">
    <property type="entry name" value="Biotin_carboxylation_dom"/>
</dbReference>
<dbReference type="SUPFAM" id="SSF56059">
    <property type="entry name" value="Glutathione synthetase ATP-binding domain-like"/>
    <property type="match status" value="1"/>
</dbReference>
<name>A0AAE3SGV1_9BACT</name>
<evidence type="ECO:0000256" key="3">
    <source>
        <dbReference type="ARBA" id="ARBA00022741"/>
    </source>
</evidence>
<gene>
    <name evidence="10" type="ORF">OM075_19685</name>
</gene>
<dbReference type="SMART" id="SM00878">
    <property type="entry name" value="Biotin_carb_C"/>
    <property type="match status" value="1"/>
</dbReference>
<dbReference type="Gene3D" id="2.40.50.100">
    <property type="match status" value="1"/>
</dbReference>
<dbReference type="InterPro" id="IPR000089">
    <property type="entry name" value="Biotin_lipoyl"/>
</dbReference>
<keyword evidence="4 6" id="KW-0067">ATP-binding</keyword>
<dbReference type="Pfam" id="PF02785">
    <property type="entry name" value="Biotin_carb_C"/>
    <property type="match status" value="1"/>
</dbReference>
<dbReference type="GO" id="GO:0005524">
    <property type="term" value="F:ATP binding"/>
    <property type="evidence" value="ECO:0007669"/>
    <property type="project" value="UniProtKB-UniRule"/>
</dbReference>
<dbReference type="PROSITE" id="PS50979">
    <property type="entry name" value="BC"/>
    <property type="match status" value="1"/>
</dbReference>
<feature type="domain" description="ATP-grasp" evidence="8">
    <location>
        <begin position="126"/>
        <end position="320"/>
    </location>
</feature>
<organism evidence="10 11">
    <name type="scientific">Plebeiibacterium sediminum</name>
    <dbReference type="NCBI Taxonomy" id="2992112"/>
    <lineage>
        <taxon>Bacteria</taxon>
        <taxon>Pseudomonadati</taxon>
        <taxon>Bacteroidota</taxon>
        <taxon>Bacteroidia</taxon>
        <taxon>Marinilabiliales</taxon>
        <taxon>Marinilabiliaceae</taxon>
        <taxon>Plebeiibacterium</taxon>
    </lineage>
</organism>
<accession>A0AAE3SGV1</accession>
<reference evidence="10" key="1">
    <citation type="submission" date="2022-10" db="EMBL/GenBank/DDBJ databases">
        <authorList>
            <person name="Yu W.X."/>
        </authorList>
    </citation>
    <scope>NUCLEOTIDE SEQUENCE</scope>
    <source>
        <strain evidence="10">AAT</strain>
    </source>
</reference>
<evidence type="ECO:0000259" key="9">
    <source>
        <dbReference type="PROSITE" id="PS50979"/>
    </source>
</evidence>
<keyword evidence="3 6" id="KW-0547">Nucleotide-binding</keyword>
<dbReference type="SUPFAM" id="SSF52440">
    <property type="entry name" value="PreATP-grasp domain"/>
    <property type="match status" value="1"/>
</dbReference>
<dbReference type="PROSITE" id="PS00867">
    <property type="entry name" value="CPSASE_2"/>
    <property type="match status" value="1"/>
</dbReference>
<dbReference type="InterPro" id="IPR016185">
    <property type="entry name" value="PreATP-grasp_dom_sf"/>
</dbReference>
<evidence type="ECO:0000256" key="6">
    <source>
        <dbReference type="PROSITE-ProRule" id="PRU00409"/>
    </source>
</evidence>
<dbReference type="AlphaFoldDB" id="A0AAE3SGV1"/>
<evidence type="ECO:0000256" key="1">
    <source>
        <dbReference type="ARBA" id="ARBA00001953"/>
    </source>
</evidence>
<dbReference type="GO" id="GO:0046872">
    <property type="term" value="F:metal ion binding"/>
    <property type="evidence" value="ECO:0007669"/>
    <property type="project" value="InterPro"/>
</dbReference>
<dbReference type="PROSITE" id="PS00866">
    <property type="entry name" value="CPSASE_1"/>
    <property type="match status" value="1"/>
</dbReference>
<dbReference type="RefSeq" id="WP_301192258.1">
    <property type="nucleotide sequence ID" value="NZ_JAPDPJ010000062.1"/>
</dbReference>
<evidence type="ECO:0000313" key="10">
    <source>
        <dbReference type="EMBL" id="MCW3788701.1"/>
    </source>
</evidence>
<dbReference type="Pfam" id="PF00289">
    <property type="entry name" value="Biotin_carb_N"/>
    <property type="match status" value="1"/>
</dbReference>
<protein>
    <submittedName>
        <fullName evidence="10">ATP-grasp domain-containing protein</fullName>
    </submittedName>
</protein>
<dbReference type="PROSITE" id="PS50975">
    <property type="entry name" value="ATP_GRASP"/>
    <property type="match status" value="1"/>
</dbReference>
<dbReference type="PROSITE" id="PS00188">
    <property type="entry name" value="BIOTIN"/>
    <property type="match status" value="1"/>
</dbReference>
<dbReference type="FunFam" id="3.30.1490.20:FF:000003">
    <property type="entry name" value="acetyl-CoA carboxylase isoform X1"/>
    <property type="match status" value="1"/>
</dbReference>
<dbReference type="EMBL" id="JAPDPJ010000062">
    <property type="protein sequence ID" value="MCW3788701.1"/>
    <property type="molecule type" value="Genomic_DNA"/>
</dbReference>
<evidence type="ECO:0000259" key="7">
    <source>
        <dbReference type="PROSITE" id="PS50968"/>
    </source>
</evidence>
<evidence type="ECO:0000313" key="11">
    <source>
        <dbReference type="Proteomes" id="UP001209229"/>
    </source>
</evidence>
<dbReference type="Pfam" id="PF00364">
    <property type="entry name" value="Biotin_lipoyl"/>
    <property type="match status" value="1"/>
</dbReference>
<feature type="domain" description="Biotin carboxylation" evidence="9">
    <location>
        <begin position="7"/>
        <end position="449"/>
    </location>
</feature>
<dbReference type="SUPFAM" id="SSF51230">
    <property type="entry name" value="Single hybrid motif"/>
    <property type="match status" value="1"/>
</dbReference>
<sequence length="653" mass="74616">MKKMYQQYNRILIANRGEIAVRIIKSAHKMGIECIAIYTELEKNALHVKKADVGVLMPGNTLQETYLNQDLIISIAKEYFADAIHPGYGFLSENGDFAQLCEINAIQFIGPSAQVIKQMGNKEEANKIASKNNIPLLKKLTGNIESIIEEAKNLKFPLMIKAAAGGGGKGMRVVYKIEDLQDSIKKASDEAQRYFGNDSIYVEQYIENPRHIEVQILADEHGNLVHLYERDCSIQRRHQKIIEEAPAPNLSEEIRSNILKDALTIARSIAYTNAGTIEFILAPDQQHYFLEMNTRIQVEHTITEEITGIDIVEQQLRISMGQHLNLKQDEITVNDHAIEVRLYAEDPENNYLPSHGTIKGLHIPKIPQIRVDNGVRDYEEIHTHFDSLLKKVIAKGQNRDEAISILKSFLKEYTLFGIETNKDIILYILNHHKFVEGEYSTSFVTNNQNDFKENNSISETELKIFASAFIIIKNKIQSENKLGYWRHKQDHHLTIENNSINVSLLQIFSDKFIIQINNNLPTELRIIEFKPNYLSFSRENVLYKVNYLKADDRLFYIQHDGRKIAISDKPKRNKRSIKEQANNKTTLLAPTPGNIVDVLVKEGESIKKGTPLVVLEAMKTENILMAWKDSLVKKVHVKTAEHVSLNQVLIETE</sequence>
<evidence type="ECO:0000256" key="5">
    <source>
        <dbReference type="ARBA" id="ARBA00023267"/>
    </source>
</evidence>
<dbReference type="PANTHER" id="PTHR18866">
    <property type="entry name" value="CARBOXYLASE:PYRUVATE/ACETYL-COA/PROPIONYL-COA CARBOXYLASE"/>
    <property type="match status" value="1"/>
</dbReference>
<dbReference type="InterPro" id="IPR001882">
    <property type="entry name" value="Biotin_BS"/>
</dbReference>
<comment type="cofactor">
    <cofactor evidence="1">
        <name>biotin</name>
        <dbReference type="ChEBI" id="CHEBI:57586"/>
    </cofactor>
</comment>
<feature type="domain" description="Lipoyl-binding" evidence="7">
    <location>
        <begin position="578"/>
        <end position="653"/>
    </location>
</feature>
<evidence type="ECO:0000256" key="4">
    <source>
        <dbReference type="ARBA" id="ARBA00022840"/>
    </source>
</evidence>
<dbReference type="InterPro" id="IPR005481">
    <property type="entry name" value="BC-like_N"/>
</dbReference>
<dbReference type="InterPro" id="IPR011053">
    <property type="entry name" value="Single_hybrid_motif"/>
</dbReference>
<dbReference type="PROSITE" id="PS50968">
    <property type="entry name" value="BIOTINYL_LIPOYL"/>
    <property type="match status" value="1"/>
</dbReference>
<evidence type="ECO:0000259" key="8">
    <source>
        <dbReference type="PROSITE" id="PS50975"/>
    </source>
</evidence>
<dbReference type="InterPro" id="IPR050856">
    <property type="entry name" value="Biotin_carboxylase_complex"/>
</dbReference>
<dbReference type="PANTHER" id="PTHR18866:SF33">
    <property type="entry name" value="METHYLCROTONOYL-COA CARBOXYLASE SUBUNIT ALPHA, MITOCHONDRIAL-RELATED"/>
    <property type="match status" value="1"/>
</dbReference>
<dbReference type="InterPro" id="IPR011761">
    <property type="entry name" value="ATP-grasp"/>
</dbReference>
<proteinExistence type="predicted"/>
<evidence type="ECO:0000256" key="2">
    <source>
        <dbReference type="ARBA" id="ARBA00022598"/>
    </source>
</evidence>
<keyword evidence="2" id="KW-0436">Ligase</keyword>
<keyword evidence="5" id="KW-0092">Biotin</keyword>
<dbReference type="InterPro" id="IPR005479">
    <property type="entry name" value="CPAse_ATP-bd"/>
</dbReference>
<dbReference type="GO" id="GO:0016874">
    <property type="term" value="F:ligase activity"/>
    <property type="evidence" value="ECO:0007669"/>
    <property type="project" value="UniProtKB-KW"/>
</dbReference>
<dbReference type="InterPro" id="IPR005482">
    <property type="entry name" value="Biotin_COase_C"/>
</dbReference>
<dbReference type="CDD" id="cd06850">
    <property type="entry name" value="biotinyl_domain"/>
    <property type="match status" value="1"/>
</dbReference>
<dbReference type="FunFam" id="3.40.50.20:FF:000010">
    <property type="entry name" value="Propionyl-CoA carboxylase subunit alpha"/>
    <property type="match status" value="1"/>
</dbReference>
<dbReference type="Gene3D" id="3.30.470.20">
    <property type="entry name" value="ATP-grasp fold, B domain"/>
    <property type="match status" value="1"/>
</dbReference>
<dbReference type="Proteomes" id="UP001209229">
    <property type="component" value="Unassembled WGS sequence"/>
</dbReference>
<keyword evidence="11" id="KW-1185">Reference proteome</keyword>
<comment type="caution">
    <text evidence="10">The sequence shown here is derived from an EMBL/GenBank/DDBJ whole genome shotgun (WGS) entry which is preliminary data.</text>
</comment>
<dbReference type="SUPFAM" id="SSF51246">
    <property type="entry name" value="Rudiment single hybrid motif"/>
    <property type="match status" value="1"/>
</dbReference>
<dbReference type="InterPro" id="IPR011054">
    <property type="entry name" value="Rudment_hybrid_motif"/>
</dbReference>